<dbReference type="GeneID" id="93359281"/>
<organism evidence="7 10">
    <name type="scientific">Morganella morganii</name>
    <name type="common">Proteus morganii</name>
    <dbReference type="NCBI Taxonomy" id="582"/>
    <lineage>
        <taxon>Bacteria</taxon>
        <taxon>Pseudomonadati</taxon>
        <taxon>Pseudomonadota</taxon>
        <taxon>Gammaproteobacteria</taxon>
        <taxon>Enterobacterales</taxon>
        <taxon>Morganellaceae</taxon>
        <taxon>Morganella</taxon>
    </lineage>
</organism>
<comment type="subunit">
    <text evidence="3">Associates exclusively with 100S ribosomes, which are dimers of 70S ribosomes.</text>
</comment>
<dbReference type="PANTHER" id="PTHR33231">
    <property type="entry name" value="30S RIBOSOMAL PROTEIN"/>
    <property type="match status" value="1"/>
</dbReference>
<evidence type="ECO:0000256" key="2">
    <source>
        <dbReference type="ARBA" id="ARBA00038434"/>
    </source>
</evidence>
<dbReference type="FunFam" id="3.30.160.100:FF:000001">
    <property type="entry name" value="Ribosome hibernation promoting factor"/>
    <property type="match status" value="1"/>
</dbReference>
<dbReference type="Pfam" id="PF02482">
    <property type="entry name" value="Ribosomal_S30AE"/>
    <property type="match status" value="1"/>
</dbReference>
<dbReference type="EMBL" id="CP028956">
    <property type="protein sequence ID" value="AWC93961.1"/>
    <property type="molecule type" value="Genomic_DNA"/>
</dbReference>
<evidence type="ECO:0000313" key="8">
    <source>
        <dbReference type="EMBL" id="MDS0897828.1"/>
    </source>
</evidence>
<dbReference type="GO" id="GO:0043024">
    <property type="term" value="F:ribosomal small subunit binding"/>
    <property type="evidence" value="ECO:0007669"/>
    <property type="project" value="TreeGrafter"/>
</dbReference>
<dbReference type="InterPro" id="IPR003489">
    <property type="entry name" value="RHF/RaiA"/>
</dbReference>
<dbReference type="InterPro" id="IPR050574">
    <property type="entry name" value="HPF/YfiA_ribosome-assoc"/>
</dbReference>
<reference evidence="8" key="3">
    <citation type="submission" date="2023-02" db="EMBL/GenBank/DDBJ databases">
        <title>Detection, antimicrobial susceptibility and genomic characterization of NDM-producing species of Morganellaceae, Yersiniaceae, and Enterobacteriaceae other than Klebsiella.</title>
        <authorList>
            <person name="Camargo C.H."/>
            <person name="Sacchi C.T."/>
            <person name="Campos K.R."/>
        </authorList>
    </citation>
    <scope>NUCLEOTIDE SEQUENCE</scope>
    <source>
        <strain evidence="8">1189_21</strain>
    </source>
</reference>
<dbReference type="EMBL" id="PKLF01000006">
    <property type="protein sequence ID" value="MBE8612306.1"/>
    <property type="molecule type" value="Genomic_DNA"/>
</dbReference>
<evidence type="ECO:0000256" key="3">
    <source>
        <dbReference type="ARBA" id="ARBA00038695"/>
    </source>
</evidence>
<dbReference type="SUPFAM" id="SSF69754">
    <property type="entry name" value="Ribosome binding protein Y (YfiA homologue)"/>
    <property type="match status" value="1"/>
</dbReference>
<dbReference type="AlphaFoldDB" id="A0A0A5SEF6"/>
<accession>A0A0A5SEF6</accession>
<reference evidence="6 9" key="2">
    <citation type="submission" date="2018-04" db="EMBL/GenBank/DDBJ databases">
        <title>Whole genome sequencing of Morganella morganii AR_0133.</title>
        <authorList>
            <person name="Conlan S."/>
            <person name="Thomas P.J."/>
            <person name="Mullikin J."/>
            <person name="Frank K.M."/>
            <person name="Segre J.A."/>
        </authorList>
    </citation>
    <scope>NUCLEOTIDE SEQUENCE [LARGE SCALE GENOMIC DNA]</scope>
    <source>
        <strain evidence="6 9">AR_0133</strain>
    </source>
</reference>
<gene>
    <name evidence="8" type="primary">hpf</name>
    <name evidence="6" type="ORF">AM380_10100</name>
    <name evidence="7" type="ORF">CYG68_07710</name>
    <name evidence="8" type="ORF">OSC06_07575</name>
</gene>
<dbReference type="GO" id="GO:0022627">
    <property type="term" value="C:cytosolic small ribosomal subunit"/>
    <property type="evidence" value="ECO:0007669"/>
    <property type="project" value="TreeGrafter"/>
</dbReference>
<keyword evidence="1" id="KW-0810">Translation regulation</keyword>
<protein>
    <recommendedName>
        <fullName evidence="4">Ribosome hibernation promoting factor</fullName>
    </recommendedName>
    <alternativeName>
        <fullName evidence="5">Hibernation factor HPF</fullName>
    </alternativeName>
</protein>
<evidence type="ECO:0000256" key="4">
    <source>
        <dbReference type="ARBA" id="ARBA00041148"/>
    </source>
</evidence>
<evidence type="ECO:0000313" key="10">
    <source>
        <dbReference type="Proteomes" id="UP000650477"/>
    </source>
</evidence>
<evidence type="ECO:0000313" key="7">
    <source>
        <dbReference type="EMBL" id="MBE8612306.1"/>
    </source>
</evidence>
<reference evidence="7" key="1">
    <citation type="submission" date="2017-12" db="EMBL/GenBank/DDBJ databases">
        <title>Genome sequencing and analysis.</title>
        <authorList>
            <person name="Huang Y.-T."/>
        </authorList>
    </citation>
    <scope>NUCLEOTIDE SEQUENCE</scope>
    <source>
        <strain evidence="7">VGH116</strain>
    </source>
</reference>
<evidence type="ECO:0000256" key="1">
    <source>
        <dbReference type="ARBA" id="ARBA00022845"/>
    </source>
</evidence>
<dbReference type="PANTHER" id="PTHR33231:SF1">
    <property type="entry name" value="30S RIBOSOMAL PROTEIN"/>
    <property type="match status" value="1"/>
</dbReference>
<dbReference type="Gene3D" id="3.30.160.100">
    <property type="entry name" value="Ribosome hibernation promotion factor-like"/>
    <property type="match status" value="1"/>
</dbReference>
<evidence type="ECO:0000313" key="6">
    <source>
        <dbReference type="EMBL" id="AWC93961.1"/>
    </source>
</evidence>
<dbReference type="NCBIfam" id="NF007780">
    <property type="entry name" value="PRK10470.1"/>
    <property type="match status" value="1"/>
</dbReference>
<dbReference type="OrthoDB" id="9795980at2"/>
<dbReference type="InterPro" id="IPR036567">
    <property type="entry name" value="RHF-like"/>
</dbReference>
<dbReference type="CDD" id="cd00552">
    <property type="entry name" value="RaiA"/>
    <property type="match status" value="1"/>
</dbReference>
<proteinExistence type="inferred from homology"/>
<dbReference type="STRING" id="582.AL531_12515"/>
<dbReference type="RefSeq" id="WP_004236311.1">
    <property type="nucleotide sequence ID" value="NZ_ABGYJJ040000001.1"/>
</dbReference>
<evidence type="ECO:0000313" key="9">
    <source>
        <dbReference type="Proteomes" id="UP000244682"/>
    </source>
</evidence>
<dbReference type="Proteomes" id="UP000650477">
    <property type="component" value="Unassembled WGS sequence"/>
</dbReference>
<dbReference type="GO" id="GO:0045900">
    <property type="term" value="P:negative regulation of translational elongation"/>
    <property type="evidence" value="ECO:0007669"/>
    <property type="project" value="TreeGrafter"/>
</dbReference>
<dbReference type="EMBL" id="JAPKIY010000012">
    <property type="protein sequence ID" value="MDS0897828.1"/>
    <property type="molecule type" value="Genomic_DNA"/>
</dbReference>
<sequence>MELQITGHNVEITDALRETVTAKCKKLEQFFDKINSVQVILRIEKVSKIAEATAQVNGADLHASAEKEDMYAAIDEMAEKLGRQLSKHKEKLRNR</sequence>
<dbReference type="NCBIfam" id="TIGR00741">
    <property type="entry name" value="yfiA"/>
    <property type="match status" value="1"/>
</dbReference>
<dbReference type="Proteomes" id="UP001182247">
    <property type="component" value="Unassembled WGS sequence"/>
</dbReference>
<name>A0A0A5SEF6_MORMO</name>
<comment type="similarity">
    <text evidence="2">Belongs to the HPF/YfiA ribosome-associated protein family. Short HPF subfamily.</text>
</comment>
<evidence type="ECO:0000256" key="5">
    <source>
        <dbReference type="ARBA" id="ARBA00041319"/>
    </source>
</evidence>
<dbReference type="Proteomes" id="UP000244682">
    <property type="component" value="Chromosome"/>
</dbReference>